<proteinExistence type="predicted"/>
<dbReference type="AlphaFoldDB" id="A0A1D6P4X8"/>
<reference evidence="1" key="1">
    <citation type="submission" date="2015-12" db="EMBL/GenBank/DDBJ databases">
        <title>Update maize B73 reference genome by single molecule sequencing technologies.</title>
        <authorList>
            <consortium name="Maize Genome Sequencing Project"/>
            <person name="Ware D."/>
        </authorList>
    </citation>
    <scope>NUCLEOTIDE SEQUENCE</scope>
    <source>
        <tissue evidence="1">Seedling</tissue>
    </source>
</reference>
<dbReference type="EMBL" id="CM000785">
    <property type="protein sequence ID" value="AQL05005.1"/>
    <property type="molecule type" value="Genomic_DNA"/>
</dbReference>
<evidence type="ECO:0000313" key="1">
    <source>
        <dbReference type="EMBL" id="AQL05005.1"/>
    </source>
</evidence>
<protein>
    <submittedName>
        <fullName evidence="1">Uncharacterized protein</fullName>
    </submittedName>
</protein>
<organism evidence="1">
    <name type="scientific">Zea mays</name>
    <name type="common">Maize</name>
    <dbReference type="NCBI Taxonomy" id="4577"/>
    <lineage>
        <taxon>Eukaryota</taxon>
        <taxon>Viridiplantae</taxon>
        <taxon>Streptophyta</taxon>
        <taxon>Embryophyta</taxon>
        <taxon>Tracheophyta</taxon>
        <taxon>Spermatophyta</taxon>
        <taxon>Magnoliopsida</taxon>
        <taxon>Liliopsida</taxon>
        <taxon>Poales</taxon>
        <taxon>Poaceae</taxon>
        <taxon>PACMAD clade</taxon>
        <taxon>Panicoideae</taxon>
        <taxon>Andropogonodae</taxon>
        <taxon>Andropogoneae</taxon>
        <taxon>Tripsacinae</taxon>
        <taxon>Zea</taxon>
    </lineage>
</organism>
<sequence>MQGDNESAPMQTDGENLNHSIGHIVVDPSDPMTIFHQANPSTLSRDVDASGVICSDEQRPNYTQLYETNEVEGKEHASLDLGMRKQPCIDVILGRHFSMPTQRMENSSDYDSNTHQTSALEIPASNVLSPLSMRAEKPATPLSQDLGQNSQGEQVAEIETSEELKMEMSPNSAQDKNMDSLEKAMNRAAARNLDVKGVSSIAAGFKQYNTSPCPGPHATGYFHYYPLATVLGCTAEARSTVYCDGSFTTFGAGGYEVLISGTWVAF</sequence>
<gene>
    <name evidence="1" type="ORF">ZEAMMB73_Zm00001d046777</name>
</gene>
<dbReference type="InParanoid" id="A0A1D6P4X8"/>
<accession>A0A1D6P4X8</accession>
<name>A0A1D6P4X8_MAIZE</name>